<evidence type="ECO:0000313" key="2">
    <source>
        <dbReference type="EMBL" id="PWG79228.1"/>
    </source>
</evidence>
<dbReference type="AlphaFoldDB" id="A0A2U2PCV6"/>
<sequence>MMNKQLLFCLLLCSAWNARAQKLHAVYDYIPSSAATFREHVYFENGTRIAVRDSVPVKADAGKESQANDEISSNFTMVMDNGKNYRNIVIQKNDKKSLVETRSLKGNNYLVTDQFPGLVWNTNYSEKDSIGKFVCRKATAEYRGTTLIAYYTDEIPVPAGPYKFGGLPGLIVMLYNESANPNYWLLQELTYPYNGNIPVNEKYIYSLPKLSLEEYVRKDEAQTEQQMRIMQSKMPVIDGVTVERHKVRGAVEQVYEWEAGKGK</sequence>
<gene>
    <name evidence="2" type="ORF">DDR33_18250</name>
</gene>
<dbReference type="NCBIfam" id="TIGR01200">
    <property type="entry name" value="GLPGLI"/>
    <property type="match status" value="1"/>
</dbReference>
<feature type="chain" id="PRO_5015744653" description="GLPGLI family protein" evidence="1">
    <location>
        <begin position="21"/>
        <end position="263"/>
    </location>
</feature>
<dbReference type="Pfam" id="PF09697">
    <property type="entry name" value="Porph_ging"/>
    <property type="match status" value="1"/>
</dbReference>
<proteinExistence type="predicted"/>
<dbReference type="RefSeq" id="WP_109417244.1">
    <property type="nucleotide sequence ID" value="NZ_QEAS01000016.1"/>
</dbReference>
<evidence type="ECO:0000313" key="3">
    <source>
        <dbReference type="Proteomes" id="UP000245647"/>
    </source>
</evidence>
<evidence type="ECO:0000256" key="1">
    <source>
        <dbReference type="SAM" id="SignalP"/>
    </source>
</evidence>
<accession>A0A2U2PCV6</accession>
<dbReference type="Proteomes" id="UP000245647">
    <property type="component" value="Unassembled WGS sequence"/>
</dbReference>
<feature type="signal peptide" evidence="1">
    <location>
        <begin position="1"/>
        <end position="20"/>
    </location>
</feature>
<evidence type="ECO:0008006" key="4">
    <source>
        <dbReference type="Google" id="ProtNLM"/>
    </source>
</evidence>
<protein>
    <recommendedName>
        <fullName evidence="4">GLPGLI family protein</fullName>
    </recommendedName>
</protein>
<dbReference type="EMBL" id="QEAS01000016">
    <property type="protein sequence ID" value="PWG79228.1"/>
    <property type="molecule type" value="Genomic_DNA"/>
</dbReference>
<dbReference type="InterPro" id="IPR005901">
    <property type="entry name" value="GLPGLI"/>
</dbReference>
<name>A0A2U2PCV6_9SPHI</name>
<keyword evidence="3" id="KW-1185">Reference proteome</keyword>
<dbReference type="OrthoDB" id="1440774at2"/>
<reference evidence="2 3" key="1">
    <citation type="submission" date="2018-04" db="EMBL/GenBank/DDBJ databases">
        <title>Pedobacter chongqingensis sp. nov., isolated from a rottenly hemp rope.</title>
        <authorList>
            <person name="Cai Y."/>
        </authorList>
    </citation>
    <scope>NUCLEOTIDE SEQUENCE [LARGE SCALE GENOMIC DNA]</scope>
    <source>
        <strain evidence="2 3">FJ4-8</strain>
    </source>
</reference>
<keyword evidence="1" id="KW-0732">Signal</keyword>
<comment type="caution">
    <text evidence="2">The sequence shown here is derived from an EMBL/GenBank/DDBJ whole genome shotgun (WGS) entry which is preliminary data.</text>
</comment>
<organism evidence="2 3">
    <name type="scientific">Pararcticibacter amylolyticus</name>
    <dbReference type="NCBI Taxonomy" id="2173175"/>
    <lineage>
        <taxon>Bacteria</taxon>
        <taxon>Pseudomonadati</taxon>
        <taxon>Bacteroidota</taxon>
        <taxon>Sphingobacteriia</taxon>
        <taxon>Sphingobacteriales</taxon>
        <taxon>Sphingobacteriaceae</taxon>
        <taxon>Pararcticibacter</taxon>
    </lineage>
</organism>